<accession>A0ABQ6HY03</accession>
<dbReference type="EMBL" id="BSUK01000001">
    <property type="protein sequence ID" value="GMA23381.1"/>
    <property type="molecule type" value="Genomic_DNA"/>
</dbReference>
<organism evidence="2 3">
    <name type="scientific">Luteimicrobium album</name>
    <dbReference type="NCBI Taxonomy" id="1054550"/>
    <lineage>
        <taxon>Bacteria</taxon>
        <taxon>Bacillati</taxon>
        <taxon>Actinomycetota</taxon>
        <taxon>Actinomycetes</taxon>
        <taxon>Micrococcales</taxon>
        <taxon>Luteimicrobium</taxon>
    </lineage>
</organism>
<evidence type="ECO:0000313" key="2">
    <source>
        <dbReference type="EMBL" id="GMA23381.1"/>
    </source>
</evidence>
<sequence length="144" mass="15109">MQREDAVDAPRYRDRPDVAVERHARVPLRAQPVRVGAGARATRRIERRRRTGAVVHEGEQVTAQPAQVRGGHGQDRVGGEGGVDGVAAVREDVDPGGGGEVVDRAHHPARGVAGGGAERAGHGTTVDPRQGGSAPRAYGATVRR</sequence>
<reference evidence="3" key="1">
    <citation type="journal article" date="2019" name="Int. J. Syst. Evol. Microbiol.">
        <title>The Global Catalogue of Microorganisms (GCM) 10K type strain sequencing project: providing services to taxonomists for standard genome sequencing and annotation.</title>
        <authorList>
            <consortium name="The Broad Institute Genomics Platform"/>
            <consortium name="The Broad Institute Genome Sequencing Center for Infectious Disease"/>
            <person name="Wu L."/>
            <person name="Ma J."/>
        </authorList>
    </citation>
    <scope>NUCLEOTIDE SEQUENCE [LARGE SCALE GENOMIC DNA]</scope>
    <source>
        <strain evidence="3">NBRC 106348</strain>
    </source>
</reference>
<evidence type="ECO:0000313" key="3">
    <source>
        <dbReference type="Proteomes" id="UP001157091"/>
    </source>
</evidence>
<feature type="region of interest" description="Disordered" evidence="1">
    <location>
        <begin position="64"/>
        <end position="83"/>
    </location>
</feature>
<keyword evidence="3" id="KW-1185">Reference proteome</keyword>
<proteinExistence type="predicted"/>
<gene>
    <name evidence="2" type="ORF">GCM10025864_11400</name>
</gene>
<comment type="caution">
    <text evidence="2">The sequence shown here is derived from an EMBL/GenBank/DDBJ whole genome shotgun (WGS) entry which is preliminary data.</text>
</comment>
<evidence type="ECO:0000256" key="1">
    <source>
        <dbReference type="SAM" id="MobiDB-lite"/>
    </source>
</evidence>
<name>A0ABQ6HY03_9MICO</name>
<dbReference type="Proteomes" id="UP001157091">
    <property type="component" value="Unassembled WGS sequence"/>
</dbReference>
<feature type="region of interest" description="Disordered" evidence="1">
    <location>
        <begin position="89"/>
        <end position="144"/>
    </location>
</feature>
<protein>
    <submittedName>
        <fullName evidence="2">Uncharacterized protein</fullName>
    </submittedName>
</protein>